<reference evidence="2" key="1">
    <citation type="submission" date="2024-07" db="EMBL/GenBank/DDBJ databases">
        <title>Two chromosome-level genome assemblies of Korean endemic species Abeliophyllum distichum and Forsythia ovata (Oleaceae).</title>
        <authorList>
            <person name="Jang H."/>
        </authorList>
    </citation>
    <scope>NUCLEOTIDE SEQUENCE [LARGE SCALE GENOMIC DNA]</scope>
</reference>
<protein>
    <submittedName>
        <fullName evidence="1">Uncharacterized protein</fullName>
    </submittedName>
</protein>
<dbReference type="EMBL" id="JBFOLJ010000010">
    <property type="protein sequence ID" value="KAL2500539.1"/>
    <property type="molecule type" value="Genomic_DNA"/>
</dbReference>
<evidence type="ECO:0000313" key="2">
    <source>
        <dbReference type="Proteomes" id="UP001604277"/>
    </source>
</evidence>
<gene>
    <name evidence="1" type="ORF">Fot_34387</name>
</gene>
<name>A0ABD1SII9_9LAMI</name>
<sequence>MDPHSNAQEEILTHQIKRGTKSNNLPISDHYVPNVEKDTEANVSKERACVTLVVKANTWQKIARERLTNQISKQQHGFLLWHRTMCMKIQAVISGDVQVGGKIANTLFDSGAMHSFVKMPIDVFSIFSGEWVVVSERREIRWVTTTDFWSYLTHAPHSKKKKIVPVNKRLQRIGRAQVLN</sequence>
<proteinExistence type="predicted"/>
<comment type="caution">
    <text evidence="1">The sequence shown here is derived from an EMBL/GenBank/DDBJ whole genome shotgun (WGS) entry which is preliminary data.</text>
</comment>
<keyword evidence="2" id="KW-1185">Reference proteome</keyword>
<dbReference type="AlphaFoldDB" id="A0ABD1SII9"/>
<organism evidence="1 2">
    <name type="scientific">Forsythia ovata</name>
    <dbReference type="NCBI Taxonomy" id="205694"/>
    <lineage>
        <taxon>Eukaryota</taxon>
        <taxon>Viridiplantae</taxon>
        <taxon>Streptophyta</taxon>
        <taxon>Embryophyta</taxon>
        <taxon>Tracheophyta</taxon>
        <taxon>Spermatophyta</taxon>
        <taxon>Magnoliopsida</taxon>
        <taxon>eudicotyledons</taxon>
        <taxon>Gunneridae</taxon>
        <taxon>Pentapetalae</taxon>
        <taxon>asterids</taxon>
        <taxon>lamiids</taxon>
        <taxon>Lamiales</taxon>
        <taxon>Oleaceae</taxon>
        <taxon>Forsythieae</taxon>
        <taxon>Forsythia</taxon>
    </lineage>
</organism>
<dbReference type="Proteomes" id="UP001604277">
    <property type="component" value="Unassembled WGS sequence"/>
</dbReference>
<evidence type="ECO:0000313" key="1">
    <source>
        <dbReference type="EMBL" id="KAL2500539.1"/>
    </source>
</evidence>
<accession>A0ABD1SII9</accession>